<name>A0A7W6LFT4_9HYPH</name>
<protein>
    <submittedName>
        <fullName evidence="2">Uncharacterized protein</fullName>
    </submittedName>
</protein>
<reference evidence="2 3" key="1">
    <citation type="submission" date="2020-08" db="EMBL/GenBank/DDBJ databases">
        <title>Genomic Encyclopedia of Type Strains, Phase IV (KMG-IV): sequencing the most valuable type-strain genomes for metagenomic binning, comparative biology and taxonomic classification.</title>
        <authorList>
            <person name="Goeker M."/>
        </authorList>
    </citation>
    <scope>NUCLEOTIDE SEQUENCE [LARGE SCALE GENOMIC DNA]</scope>
    <source>
        <strain evidence="2 3">DSM 29514</strain>
    </source>
</reference>
<evidence type="ECO:0000313" key="2">
    <source>
        <dbReference type="EMBL" id="MBB4143611.1"/>
    </source>
</evidence>
<evidence type="ECO:0000256" key="1">
    <source>
        <dbReference type="SAM" id="Phobius"/>
    </source>
</evidence>
<keyword evidence="1" id="KW-0812">Transmembrane</keyword>
<keyword evidence="1" id="KW-1133">Transmembrane helix</keyword>
<dbReference type="RefSeq" id="WP_165133440.1">
    <property type="nucleotide sequence ID" value="NZ_CP049250.1"/>
</dbReference>
<dbReference type="Proteomes" id="UP000519897">
    <property type="component" value="Unassembled WGS sequence"/>
</dbReference>
<dbReference type="AlphaFoldDB" id="A0A7W6LFT4"/>
<sequence>MAFFLRFLSLLLLLGAIAAGTVDSIVSVASSKVILTSFEQDWLALSPDSLPLAKQWVEHYIHPEAWRSGLAVIIAQPAFVVLLGLSLLFWMIGYRRPRPQALLV</sequence>
<keyword evidence="3" id="KW-1185">Reference proteome</keyword>
<evidence type="ECO:0000313" key="3">
    <source>
        <dbReference type="Proteomes" id="UP000519897"/>
    </source>
</evidence>
<keyword evidence="1" id="KW-0472">Membrane</keyword>
<comment type="caution">
    <text evidence="2">The sequence shown here is derived from an EMBL/GenBank/DDBJ whole genome shotgun (WGS) entry which is preliminary data.</text>
</comment>
<gene>
    <name evidence="2" type="ORF">GGQ72_002110</name>
</gene>
<accession>A0A7W6LFT4</accession>
<feature type="transmembrane region" description="Helical" evidence="1">
    <location>
        <begin position="70"/>
        <end position="92"/>
    </location>
</feature>
<dbReference type="EMBL" id="JACIEC010000001">
    <property type="protein sequence ID" value="MBB4143611.1"/>
    <property type="molecule type" value="Genomic_DNA"/>
</dbReference>
<organism evidence="2 3">
    <name type="scientific">Rhizobium rhizoryzae</name>
    <dbReference type="NCBI Taxonomy" id="451876"/>
    <lineage>
        <taxon>Bacteria</taxon>
        <taxon>Pseudomonadati</taxon>
        <taxon>Pseudomonadota</taxon>
        <taxon>Alphaproteobacteria</taxon>
        <taxon>Hyphomicrobiales</taxon>
        <taxon>Rhizobiaceae</taxon>
        <taxon>Rhizobium/Agrobacterium group</taxon>
        <taxon>Rhizobium</taxon>
    </lineage>
</organism>
<proteinExistence type="predicted"/>